<dbReference type="Pfam" id="PF13561">
    <property type="entry name" value="adh_short_C2"/>
    <property type="match status" value="1"/>
</dbReference>
<dbReference type="InterPro" id="IPR036291">
    <property type="entry name" value="NAD(P)-bd_dom_sf"/>
</dbReference>
<evidence type="ECO:0000256" key="2">
    <source>
        <dbReference type="ARBA" id="ARBA00023002"/>
    </source>
</evidence>
<evidence type="ECO:0000313" key="3">
    <source>
        <dbReference type="EMBL" id="CAB4754943.1"/>
    </source>
</evidence>
<dbReference type="PRINTS" id="PR00081">
    <property type="entry name" value="GDHRDH"/>
</dbReference>
<dbReference type="Gene3D" id="3.40.50.720">
    <property type="entry name" value="NAD(P)-binding Rossmann-like Domain"/>
    <property type="match status" value="1"/>
</dbReference>
<evidence type="ECO:0000256" key="1">
    <source>
        <dbReference type="ARBA" id="ARBA00006484"/>
    </source>
</evidence>
<gene>
    <name evidence="3" type="ORF">UFOPK2754_02034</name>
    <name evidence="4" type="ORF">UFOPK3139_00418</name>
    <name evidence="5" type="ORF">UFOPK3543_00715</name>
</gene>
<keyword evidence="2" id="KW-0560">Oxidoreductase</keyword>
<name>A0A6J7FWH4_9ZZZZ</name>
<accession>A0A6J7FWH4</accession>
<dbReference type="GO" id="GO:0016491">
    <property type="term" value="F:oxidoreductase activity"/>
    <property type="evidence" value="ECO:0007669"/>
    <property type="project" value="UniProtKB-KW"/>
</dbReference>
<evidence type="ECO:0000313" key="4">
    <source>
        <dbReference type="EMBL" id="CAB4816795.1"/>
    </source>
</evidence>
<dbReference type="InterPro" id="IPR002347">
    <property type="entry name" value="SDR_fam"/>
</dbReference>
<evidence type="ECO:0000313" key="5">
    <source>
        <dbReference type="EMBL" id="CAB4898388.1"/>
    </source>
</evidence>
<dbReference type="AlphaFoldDB" id="A0A6J7FWH4"/>
<dbReference type="EMBL" id="CAEZYR010000079">
    <property type="protein sequence ID" value="CAB4754943.1"/>
    <property type="molecule type" value="Genomic_DNA"/>
</dbReference>
<comment type="similarity">
    <text evidence="1">Belongs to the short-chain dehydrogenases/reductases (SDR) family.</text>
</comment>
<dbReference type="PANTHER" id="PTHR43669:SF3">
    <property type="entry name" value="ALCOHOL DEHYDROGENASE, PUTATIVE (AFU_ORTHOLOGUE AFUA_3G03445)-RELATED"/>
    <property type="match status" value="1"/>
</dbReference>
<sequence length="250" mass="25966">MVNHRVLITGATGGVGRGIALACGAAGWEVWIAARREAEGRAVAAEVDARGGAGRFVACDVADDASVTAAFAAVSSAGAIHGVVHNATSSYSSVPHPATELHLDELGHQVAVGLRGCHLVALAAHAPLRATQGSFLVLTSEAGFEGKKLLSTYATVKAAQRGYMRVLAREWGPDGIRVNALAPLASSPAMDDALRLDPEMRERVMRRNPLGRLGDAEHDIGPVARFLLGDDSRFVTGQTIMADGGSCPIT</sequence>
<dbReference type="EMBL" id="CAFABA010000010">
    <property type="protein sequence ID" value="CAB4816795.1"/>
    <property type="molecule type" value="Genomic_DNA"/>
</dbReference>
<dbReference type="EMBL" id="CAFBMH010000017">
    <property type="protein sequence ID" value="CAB4898388.1"/>
    <property type="molecule type" value="Genomic_DNA"/>
</dbReference>
<dbReference type="PANTHER" id="PTHR43669">
    <property type="entry name" value="5-KETO-D-GLUCONATE 5-REDUCTASE"/>
    <property type="match status" value="1"/>
</dbReference>
<reference evidence="5" key="1">
    <citation type="submission" date="2020-05" db="EMBL/GenBank/DDBJ databases">
        <authorList>
            <person name="Chiriac C."/>
            <person name="Salcher M."/>
            <person name="Ghai R."/>
            <person name="Kavagutti S V."/>
        </authorList>
    </citation>
    <scope>NUCLEOTIDE SEQUENCE</scope>
</reference>
<dbReference type="CDD" id="cd05233">
    <property type="entry name" value="SDR_c"/>
    <property type="match status" value="1"/>
</dbReference>
<proteinExistence type="inferred from homology"/>
<dbReference type="SUPFAM" id="SSF51735">
    <property type="entry name" value="NAD(P)-binding Rossmann-fold domains"/>
    <property type="match status" value="1"/>
</dbReference>
<organism evidence="5">
    <name type="scientific">freshwater metagenome</name>
    <dbReference type="NCBI Taxonomy" id="449393"/>
    <lineage>
        <taxon>unclassified sequences</taxon>
        <taxon>metagenomes</taxon>
        <taxon>ecological metagenomes</taxon>
    </lineage>
</organism>
<protein>
    <submittedName>
        <fullName evidence="5">Unannotated protein</fullName>
    </submittedName>
</protein>